<proteinExistence type="inferred from homology"/>
<comment type="caution">
    <text evidence="7">The sequence shown here is derived from an EMBL/GenBank/DDBJ whole genome shotgun (WGS) entry which is preliminary data.</text>
</comment>
<feature type="domain" description="Malonyl-CoA:ACP transacylase (MAT)" evidence="6">
    <location>
        <begin position="14"/>
        <end position="305"/>
    </location>
</feature>
<feature type="active site" evidence="5">
    <location>
        <position position="97"/>
    </location>
</feature>
<dbReference type="Gene3D" id="3.30.70.250">
    <property type="entry name" value="Malonyl-CoA ACP transacylase, ACP-binding"/>
    <property type="match status" value="1"/>
</dbReference>
<dbReference type="EC" id="2.3.1.39" evidence="4"/>
<dbReference type="InterPro" id="IPR016035">
    <property type="entry name" value="Acyl_Trfase/lysoPLipase"/>
</dbReference>
<dbReference type="AlphaFoldDB" id="A0A413Z2C2"/>
<evidence type="ECO:0000313" key="8">
    <source>
        <dbReference type="Proteomes" id="UP000285844"/>
    </source>
</evidence>
<dbReference type="PIRSF" id="PIRSF000446">
    <property type="entry name" value="Mct"/>
    <property type="match status" value="1"/>
</dbReference>
<dbReference type="Proteomes" id="UP000285844">
    <property type="component" value="Unassembled WGS sequence"/>
</dbReference>
<dbReference type="Gene3D" id="3.40.366.10">
    <property type="entry name" value="Malonyl-Coenzyme A Acyl Carrier Protein, domain 2"/>
    <property type="match status" value="1"/>
</dbReference>
<dbReference type="SUPFAM" id="SSF52151">
    <property type="entry name" value="FabD/lysophospholipase-like"/>
    <property type="match status" value="1"/>
</dbReference>
<dbReference type="InterPro" id="IPR050858">
    <property type="entry name" value="Mal-CoA-ACP_Trans/PKS_FabD"/>
</dbReference>
<dbReference type="SUPFAM" id="SSF55048">
    <property type="entry name" value="Probable ACP-binding domain of malonyl-CoA ACP transacylase"/>
    <property type="match status" value="1"/>
</dbReference>
<accession>A0A413Z2C2</accession>
<protein>
    <recommendedName>
        <fullName evidence="4">Malonyl CoA-acyl carrier protein transacylase</fullName>
        <ecNumber evidence="4">2.3.1.39</ecNumber>
    </recommendedName>
</protein>
<dbReference type="InterPro" id="IPR014043">
    <property type="entry name" value="Acyl_transferase_dom"/>
</dbReference>
<dbReference type="InterPro" id="IPR016036">
    <property type="entry name" value="Malonyl_transacylase_ACP-bd"/>
</dbReference>
<dbReference type="SMART" id="SM00827">
    <property type="entry name" value="PKS_AT"/>
    <property type="match status" value="1"/>
</dbReference>
<dbReference type="GO" id="GO:0005829">
    <property type="term" value="C:cytosol"/>
    <property type="evidence" value="ECO:0007669"/>
    <property type="project" value="TreeGrafter"/>
</dbReference>
<organism evidence="7 8">
    <name type="scientific">Lachnospira eligens</name>
    <dbReference type="NCBI Taxonomy" id="39485"/>
    <lineage>
        <taxon>Bacteria</taxon>
        <taxon>Bacillati</taxon>
        <taxon>Bacillota</taxon>
        <taxon>Clostridia</taxon>
        <taxon>Lachnospirales</taxon>
        <taxon>Lachnospiraceae</taxon>
        <taxon>Lachnospira</taxon>
    </lineage>
</organism>
<dbReference type="Pfam" id="PF00698">
    <property type="entry name" value="Acyl_transf_1"/>
    <property type="match status" value="1"/>
</dbReference>
<reference evidence="7 8" key="1">
    <citation type="submission" date="2018-08" db="EMBL/GenBank/DDBJ databases">
        <title>A genome reference for cultivated species of the human gut microbiota.</title>
        <authorList>
            <person name="Zou Y."/>
            <person name="Xue W."/>
            <person name="Luo G."/>
        </authorList>
    </citation>
    <scope>NUCLEOTIDE SEQUENCE [LARGE SCALE GENOMIC DNA]</scope>
    <source>
        <strain evidence="7 8">AM37-3BH</strain>
    </source>
</reference>
<dbReference type="GO" id="GO:0004314">
    <property type="term" value="F:[acyl-carrier-protein] S-malonyltransferase activity"/>
    <property type="evidence" value="ECO:0007669"/>
    <property type="project" value="UniProtKB-EC"/>
</dbReference>
<keyword evidence="1 4" id="KW-0808">Transferase</keyword>
<dbReference type="PANTHER" id="PTHR42681:SF1">
    <property type="entry name" value="MALONYL-COA-ACYL CARRIER PROTEIN TRANSACYLASE, MITOCHONDRIAL"/>
    <property type="match status" value="1"/>
</dbReference>
<sequence>MERRIKVMGKIAVLFSGQGAQYVGMGKDLYDSDSDAKKLYDLGESLRPGTVKVCFEGEGEELTKTENTQPALFLTDLAFANALKDAGIKADAVAGFSLGEIPALAYAGVLSTEDAFKLVVIRGTKMGELATKYAGGMAAALKLAPEVVEETCKEFKEIWPVNYNCPGQISCAGSADEIDAFCAAIKEKGGRAVKLAVSGAFHTPYMKDASEELEKALKTMTINAPQTEIYANRTGKPYPQDIAQIIETIALQASSSVRFEDTLKNMWADGIDTFIEVGAGKTLTGFVKKTLPEAKMYTVTTVDALNEAIENIKAGE</sequence>
<comment type="similarity">
    <text evidence="4">Belongs to the fabD family.</text>
</comment>
<evidence type="ECO:0000256" key="5">
    <source>
        <dbReference type="PIRSR" id="PIRSR000446-1"/>
    </source>
</evidence>
<dbReference type="PANTHER" id="PTHR42681">
    <property type="entry name" value="MALONYL-COA-ACYL CARRIER PROTEIN TRANSACYLASE, MITOCHONDRIAL"/>
    <property type="match status" value="1"/>
</dbReference>
<dbReference type="EMBL" id="QSHM01000001">
    <property type="protein sequence ID" value="RHC15465.1"/>
    <property type="molecule type" value="Genomic_DNA"/>
</dbReference>
<evidence type="ECO:0000313" key="7">
    <source>
        <dbReference type="EMBL" id="RHC15465.1"/>
    </source>
</evidence>
<evidence type="ECO:0000256" key="4">
    <source>
        <dbReference type="PIRNR" id="PIRNR000446"/>
    </source>
</evidence>
<evidence type="ECO:0000259" key="6">
    <source>
        <dbReference type="SMART" id="SM00827"/>
    </source>
</evidence>
<evidence type="ECO:0000256" key="2">
    <source>
        <dbReference type="ARBA" id="ARBA00023315"/>
    </source>
</evidence>
<comment type="catalytic activity">
    <reaction evidence="3 4">
        <text>holo-[ACP] + malonyl-CoA = malonyl-[ACP] + CoA</text>
        <dbReference type="Rhea" id="RHEA:41792"/>
        <dbReference type="Rhea" id="RHEA-COMP:9623"/>
        <dbReference type="Rhea" id="RHEA-COMP:9685"/>
        <dbReference type="ChEBI" id="CHEBI:57287"/>
        <dbReference type="ChEBI" id="CHEBI:57384"/>
        <dbReference type="ChEBI" id="CHEBI:64479"/>
        <dbReference type="ChEBI" id="CHEBI:78449"/>
        <dbReference type="EC" id="2.3.1.39"/>
    </reaction>
</comment>
<dbReference type="InterPro" id="IPR024925">
    <property type="entry name" value="Malonyl_CoA-ACP_transAc"/>
</dbReference>
<gene>
    <name evidence="7" type="ORF">DW858_01085</name>
</gene>
<evidence type="ECO:0000256" key="3">
    <source>
        <dbReference type="ARBA" id="ARBA00048462"/>
    </source>
</evidence>
<dbReference type="GO" id="GO:0006633">
    <property type="term" value="P:fatty acid biosynthetic process"/>
    <property type="evidence" value="ECO:0007669"/>
    <property type="project" value="TreeGrafter"/>
</dbReference>
<feature type="active site" evidence="5">
    <location>
        <position position="202"/>
    </location>
</feature>
<dbReference type="InterPro" id="IPR001227">
    <property type="entry name" value="Ac_transferase_dom_sf"/>
</dbReference>
<keyword evidence="2 4" id="KW-0012">Acyltransferase</keyword>
<name>A0A413Z2C2_9FIRM</name>
<evidence type="ECO:0000256" key="1">
    <source>
        <dbReference type="ARBA" id="ARBA00022679"/>
    </source>
</evidence>